<feature type="compositionally biased region" description="Polar residues" evidence="6">
    <location>
        <begin position="278"/>
        <end position="290"/>
    </location>
</feature>
<evidence type="ECO:0000259" key="7">
    <source>
        <dbReference type="PROSITE" id="PS50237"/>
    </source>
</evidence>
<dbReference type="Gene3D" id="3.30.2410.10">
    <property type="entry name" value="Hect, E3 ligase catalytic domain"/>
    <property type="match status" value="1"/>
</dbReference>
<gene>
    <name evidence="8" type="ORF">BBJ29_004208</name>
    <name evidence="9" type="ORF">BBP00_00003680</name>
</gene>
<evidence type="ECO:0000313" key="8">
    <source>
        <dbReference type="EMBL" id="RLN58817.1"/>
    </source>
</evidence>
<dbReference type="EMBL" id="MBAD02001080">
    <property type="protein sequence ID" value="RLN58817.1"/>
    <property type="molecule type" value="Genomic_DNA"/>
</dbReference>
<dbReference type="Proteomes" id="UP000277300">
    <property type="component" value="Unassembled WGS sequence"/>
</dbReference>
<evidence type="ECO:0000313" key="9">
    <source>
        <dbReference type="EMBL" id="RLN64052.1"/>
    </source>
</evidence>
<protein>
    <recommendedName>
        <fullName evidence="2">HECT-type E3 ubiquitin transferase</fullName>
        <ecNumber evidence="2">2.3.2.26</ecNumber>
    </recommendedName>
</protein>
<sequence>MLLNPSHCVTLEELRLFNPPLFKSLNGMKEMKPSDFAEYLKFEGADEGLSVEEYIDSTLAEKFGPESGIGWQLDAVRQGFSRVISIEQLGRVGMNDEDLGNIIYGGSSDRGSEDFTISDVFRVAADSDFTSCRPLADTFWQTVNNFEPQMKRKFIKFVTGVDTLPLVGTEFLRIEMPFTAISADDHEKSLRMLPQAHHGEHEADSNLVAELGVLLHKKLQDAVEYSSGYGLDGTAEVEGVFVKKSGGDDDDQLVNASYDSLGLPALSERPSTADPVADNSQPSPPASATDQENEALVEGSAENSSEKPAAVVSPRQEESYDDYDWEEEEEEEQ</sequence>
<evidence type="ECO:0000313" key="11">
    <source>
        <dbReference type="Proteomes" id="UP000284657"/>
    </source>
</evidence>
<evidence type="ECO:0000256" key="4">
    <source>
        <dbReference type="ARBA" id="ARBA00022786"/>
    </source>
</evidence>
<dbReference type="GO" id="GO:0000209">
    <property type="term" value="P:protein polyubiquitination"/>
    <property type="evidence" value="ECO:0007669"/>
    <property type="project" value="InterPro"/>
</dbReference>
<evidence type="ECO:0000256" key="5">
    <source>
        <dbReference type="PROSITE-ProRule" id="PRU00104"/>
    </source>
</evidence>
<dbReference type="Proteomes" id="UP000284657">
    <property type="component" value="Unassembled WGS sequence"/>
</dbReference>
<dbReference type="Pfam" id="PF00632">
    <property type="entry name" value="HECT"/>
    <property type="match status" value="1"/>
</dbReference>
<accession>A0A3F2RTR2</accession>
<keyword evidence="3" id="KW-0808">Transferase</keyword>
<name>A0A3F2RTR2_9STRA</name>
<evidence type="ECO:0000313" key="10">
    <source>
        <dbReference type="Proteomes" id="UP000277300"/>
    </source>
</evidence>
<comment type="caution">
    <text evidence="5">Lacks conserved residue(s) required for the propagation of feature annotation.</text>
</comment>
<dbReference type="PANTHER" id="PTHR45700:SF8">
    <property type="entry name" value="HECT-TYPE E3 UBIQUITIN TRANSFERASE"/>
    <property type="match status" value="1"/>
</dbReference>
<dbReference type="InterPro" id="IPR044611">
    <property type="entry name" value="E3A/B/C-like"/>
</dbReference>
<dbReference type="OrthoDB" id="423283at2759"/>
<evidence type="ECO:0000256" key="1">
    <source>
        <dbReference type="ARBA" id="ARBA00000885"/>
    </source>
</evidence>
<dbReference type="EC" id="2.3.2.26" evidence="2"/>
<dbReference type="PANTHER" id="PTHR45700">
    <property type="entry name" value="UBIQUITIN-PROTEIN LIGASE E3C"/>
    <property type="match status" value="1"/>
</dbReference>
<dbReference type="InterPro" id="IPR000569">
    <property type="entry name" value="HECT_dom"/>
</dbReference>
<feature type="compositionally biased region" description="Acidic residues" evidence="6">
    <location>
        <begin position="319"/>
        <end position="333"/>
    </location>
</feature>
<dbReference type="GO" id="GO:0061630">
    <property type="term" value="F:ubiquitin protein ligase activity"/>
    <property type="evidence" value="ECO:0007669"/>
    <property type="project" value="UniProtKB-EC"/>
</dbReference>
<dbReference type="InterPro" id="IPR035983">
    <property type="entry name" value="Hect_E3_ubiquitin_ligase"/>
</dbReference>
<feature type="domain" description="HECT" evidence="7">
    <location>
        <begin position="68"/>
        <end position="232"/>
    </location>
</feature>
<dbReference type="SUPFAM" id="SSF56204">
    <property type="entry name" value="Hect, E3 ligase catalytic domain"/>
    <property type="match status" value="1"/>
</dbReference>
<dbReference type="EMBL" id="MBDO02000081">
    <property type="protein sequence ID" value="RLN64052.1"/>
    <property type="molecule type" value="Genomic_DNA"/>
</dbReference>
<reference evidence="10 11" key="1">
    <citation type="submission" date="2018-07" db="EMBL/GenBank/DDBJ databases">
        <title>Genome sequencing of oomycete isolates from Chile give support for New Zealand origin for Phytophthora kernoviae and make available the first Nothophytophthora sp. genome.</title>
        <authorList>
            <person name="Studholme D.J."/>
            <person name="Sanfuentes E."/>
            <person name="Panda P."/>
            <person name="Hill R."/>
            <person name="Sambles C."/>
            <person name="Grant M."/>
            <person name="Williams N.M."/>
            <person name="Mcdougal R.L."/>
        </authorList>
    </citation>
    <scope>NUCLEOTIDE SEQUENCE [LARGE SCALE GENOMIC DNA]</scope>
    <source>
        <strain evidence="9">Chile6</strain>
        <strain evidence="8">Chile7</strain>
    </source>
</reference>
<evidence type="ECO:0000256" key="6">
    <source>
        <dbReference type="SAM" id="MobiDB-lite"/>
    </source>
</evidence>
<evidence type="ECO:0000256" key="3">
    <source>
        <dbReference type="ARBA" id="ARBA00022679"/>
    </source>
</evidence>
<keyword evidence="4 5" id="KW-0833">Ubl conjugation pathway</keyword>
<evidence type="ECO:0000256" key="2">
    <source>
        <dbReference type="ARBA" id="ARBA00012485"/>
    </source>
</evidence>
<dbReference type="PROSITE" id="PS50237">
    <property type="entry name" value="HECT"/>
    <property type="match status" value="1"/>
</dbReference>
<feature type="region of interest" description="Disordered" evidence="6">
    <location>
        <begin position="263"/>
        <end position="333"/>
    </location>
</feature>
<comment type="catalytic activity">
    <reaction evidence="1">
        <text>S-ubiquitinyl-[E2 ubiquitin-conjugating enzyme]-L-cysteine + [acceptor protein]-L-lysine = [E2 ubiquitin-conjugating enzyme]-L-cysteine + N(6)-ubiquitinyl-[acceptor protein]-L-lysine.</text>
        <dbReference type="EC" id="2.3.2.26"/>
    </reaction>
</comment>
<proteinExistence type="predicted"/>
<dbReference type="AlphaFoldDB" id="A0A3F2RTR2"/>
<organism evidence="9 10">
    <name type="scientific">Phytophthora kernoviae</name>
    <dbReference type="NCBI Taxonomy" id="325452"/>
    <lineage>
        <taxon>Eukaryota</taxon>
        <taxon>Sar</taxon>
        <taxon>Stramenopiles</taxon>
        <taxon>Oomycota</taxon>
        <taxon>Peronosporomycetes</taxon>
        <taxon>Peronosporales</taxon>
        <taxon>Peronosporaceae</taxon>
        <taxon>Phytophthora</taxon>
    </lineage>
</organism>
<comment type="caution">
    <text evidence="9">The sequence shown here is derived from an EMBL/GenBank/DDBJ whole genome shotgun (WGS) entry which is preliminary data.</text>
</comment>